<name>A0A1I8BEE5_MELHA</name>
<evidence type="ECO:0000256" key="1">
    <source>
        <dbReference type="SAM" id="MobiDB-lite"/>
    </source>
</evidence>
<dbReference type="AlphaFoldDB" id="A0A1I8BEE5"/>
<feature type="region of interest" description="Disordered" evidence="1">
    <location>
        <begin position="198"/>
        <end position="225"/>
    </location>
</feature>
<evidence type="ECO:0000313" key="3">
    <source>
        <dbReference type="WBParaSite" id="MhA1_Contig2078.frz3.gene7"/>
    </source>
</evidence>
<dbReference type="WBParaSite" id="MhA1_Contig2078.frz3.gene7">
    <property type="protein sequence ID" value="MhA1_Contig2078.frz3.gene7"/>
    <property type="gene ID" value="MhA1_Contig2078.frz3.gene7"/>
</dbReference>
<proteinExistence type="predicted"/>
<keyword evidence="2" id="KW-1185">Reference proteome</keyword>
<organism evidence="2 3">
    <name type="scientific">Meloidogyne hapla</name>
    <name type="common">Root-knot nematode worm</name>
    <dbReference type="NCBI Taxonomy" id="6305"/>
    <lineage>
        <taxon>Eukaryota</taxon>
        <taxon>Metazoa</taxon>
        <taxon>Ecdysozoa</taxon>
        <taxon>Nematoda</taxon>
        <taxon>Chromadorea</taxon>
        <taxon>Rhabditida</taxon>
        <taxon>Tylenchina</taxon>
        <taxon>Tylenchomorpha</taxon>
        <taxon>Tylenchoidea</taxon>
        <taxon>Meloidogynidae</taxon>
        <taxon>Meloidogyninae</taxon>
        <taxon>Meloidogyne</taxon>
    </lineage>
</organism>
<dbReference type="Proteomes" id="UP000095281">
    <property type="component" value="Unplaced"/>
</dbReference>
<accession>A0A1I8BEE5</accession>
<protein>
    <submittedName>
        <fullName evidence="3">Nbl1_Borealin_N domain-containing protein</fullName>
    </submittedName>
</protein>
<evidence type="ECO:0000313" key="2">
    <source>
        <dbReference type="Proteomes" id="UP000095281"/>
    </source>
</evidence>
<reference evidence="3" key="1">
    <citation type="submission" date="2016-11" db="UniProtKB">
        <authorList>
            <consortium name="WormBaseParasite"/>
        </authorList>
    </citation>
    <scope>IDENTIFICATION</scope>
</reference>
<sequence length="225" mass="25380">MVRTKPPISISPEREAEIKDKVKAIKKQCNVAKDLKALEMAKRDYSAEYVNAMDAEFSKIIPKEILDMKLVDYVKLMEEEHNVDETYVIEGAQSSSSGTFKRPGKYKSINVAGGMHMKVPSCITPRVQGLGQPRASKFGELLFSVRGTPVMTTGASMSMLEAKKREAVVQSLLQQEDSMLTPETRKIIGKLKELVNKREEQLPRANQLHRKKILAKESEKENEEE</sequence>